<dbReference type="Gene3D" id="1.10.150.240">
    <property type="entry name" value="Putative phosphatase, domain 2"/>
    <property type="match status" value="1"/>
</dbReference>
<dbReference type="CDD" id="cd02603">
    <property type="entry name" value="HAD_sEH-N_like"/>
    <property type="match status" value="1"/>
</dbReference>
<dbReference type="EMBL" id="JBIHMM010000005">
    <property type="protein sequence ID" value="MFH0255203.1"/>
    <property type="molecule type" value="Genomic_DNA"/>
</dbReference>
<dbReference type="SUPFAM" id="SSF56784">
    <property type="entry name" value="HAD-like"/>
    <property type="match status" value="1"/>
</dbReference>
<dbReference type="InterPro" id="IPR023198">
    <property type="entry name" value="PGP-like_dom2"/>
</dbReference>
<organism evidence="1 2">
    <name type="scientific">Roseovarius aquimarinus</name>
    <dbReference type="NCBI Taxonomy" id="1229156"/>
    <lineage>
        <taxon>Bacteria</taxon>
        <taxon>Pseudomonadati</taxon>
        <taxon>Pseudomonadota</taxon>
        <taxon>Alphaproteobacteria</taxon>
        <taxon>Rhodobacterales</taxon>
        <taxon>Roseobacteraceae</taxon>
        <taxon>Roseovarius</taxon>
    </lineage>
</organism>
<dbReference type="NCBIfam" id="TIGR01509">
    <property type="entry name" value="HAD-SF-IA-v3"/>
    <property type="match status" value="1"/>
</dbReference>
<dbReference type="Pfam" id="PF00702">
    <property type="entry name" value="Hydrolase"/>
    <property type="match status" value="1"/>
</dbReference>
<protein>
    <submittedName>
        <fullName evidence="1">HAD family hydrolase</fullName>
    </submittedName>
</protein>
<comment type="caution">
    <text evidence="1">The sequence shown here is derived from an EMBL/GenBank/DDBJ whole genome shotgun (WGS) entry which is preliminary data.</text>
</comment>
<name>A0ABW7IAH5_9RHOB</name>
<keyword evidence="2" id="KW-1185">Reference proteome</keyword>
<evidence type="ECO:0000313" key="1">
    <source>
        <dbReference type="EMBL" id="MFH0255203.1"/>
    </source>
</evidence>
<dbReference type="GO" id="GO:0016787">
    <property type="term" value="F:hydrolase activity"/>
    <property type="evidence" value="ECO:0007669"/>
    <property type="project" value="UniProtKB-KW"/>
</dbReference>
<dbReference type="InterPro" id="IPR036412">
    <property type="entry name" value="HAD-like_sf"/>
</dbReference>
<dbReference type="PANTHER" id="PTHR43611">
    <property type="entry name" value="ALPHA-D-GLUCOSE 1-PHOSPHATE PHOSPHATASE"/>
    <property type="match status" value="1"/>
</dbReference>
<gene>
    <name evidence="1" type="ORF">ACGRVM_14955</name>
</gene>
<dbReference type="Proteomes" id="UP001607157">
    <property type="component" value="Unassembled WGS sequence"/>
</dbReference>
<dbReference type="PANTHER" id="PTHR43611:SF3">
    <property type="entry name" value="FLAVIN MONONUCLEOTIDE HYDROLASE 1, CHLOROPLATIC"/>
    <property type="match status" value="1"/>
</dbReference>
<dbReference type="SFLD" id="SFLDG01129">
    <property type="entry name" value="C1.5:_HAD__Beta-PGM__Phosphata"/>
    <property type="match status" value="1"/>
</dbReference>
<accession>A0ABW7IAH5</accession>
<dbReference type="InterPro" id="IPR023214">
    <property type="entry name" value="HAD_sf"/>
</dbReference>
<evidence type="ECO:0000313" key="2">
    <source>
        <dbReference type="Proteomes" id="UP001607157"/>
    </source>
</evidence>
<dbReference type="RefSeq" id="WP_377172939.1">
    <property type="nucleotide sequence ID" value="NZ_JBHTJC010000006.1"/>
</dbReference>
<keyword evidence="1" id="KW-0378">Hydrolase</keyword>
<dbReference type="Gene3D" id="3.40.50.1000">
    <property type="entry name" value="HAD superfamily/HAD-like"/>
    <property type="match status" value="1"/>
</dbReference>
<proteinExistence type="predicted"/>
<reference evidence="1 2" key="1">
    <citation type="submission" date="2024-10" db="EMBL/GenBank/DDBJ databases">
        <authorList>
            <person name="Yang X.-N."/>
        </authorList>
    </citation>
    <scope>NUCLEOTIDE SEQUENCE [LARGE SCALE GENOMIC DNA]</scope>
    <source>
        <strain evidence="1 2">CAU 1059</strain>
    </source>
</reference>
<dbReference type="InterPro" id="IPR006439">
    <property type="entry name" value="HAD-SF_hydro_IA"/>
</dbReference>
<dbReference type="SFLD" id="SFLDS00003">
    <property type="entry name" value="Haloacid_Dehalogenase"/>
    <property type="match status" value="1"/>
</dbReference>
<sequence>MTPRAVVFDIGNVLIEWQPERYFDRVSGPERRCAMFEEIDIHAMMTRIDRGAHFGEEAARMAAAHPDFAAELLQFRDRWCDIAQPAIPHSVRLLQALRARGVPVFALSNFGAENFPLSAAQFPFLQGFDRAYISGRMRMAKPDPAIYAAVEDDCGLPPEALLFTDDRAENIAAAAARGWQVHLFEHPEGLARALVALGLLDEDEAL</sequence>